<gene>
    <name evidence="2" type="ORF">H072_4061</name>
</gene>
<organism evidence="2 3">
    <name type="scientific">Dactylellina haptotyla (strain CBS 200.50)</name>
    <name type="common">Nematode-trapping fungus</name>
    <name type="synonym">Monacrosporium haptotylum</name>
    <dbReference type="NCBI Taxonomy" id="1284197"/>
    <lineage>
        <taxon>Eukaryota</taxon>
        <taxon>Fungi</taxon>
        <taxon>Dikarya</taxon>
        <taxon>Ascomycota</taxon>
        <taxon>Pezizomycotina</taxon>
        <taxon>Orbiliomycetes</taxon>
        <taxon>Orbiliales</taxon>
        <taxon>Orbiliaceae</taxon>
        <taxon>Dactylellina</taxon>
    </lineage>
</organism>
<dbReference type="AlphaFoldDB" id="S8C2X3"/>
<accession>S8C2X3</accession>
<proteinExistence type="predicted"/>
<protein>
    <submittedName>
        <fullName evidence="2">Uncharacterized protein</fullName>
    </submittedName>
</protein>
<reference evidence="2 3" key="1">
    <citation type="journal article" date="2013" name="PLoS Genet.">
        <title>Genomic mechanisms accounting for the adaptation to parasitism in nematode-trapping fungi.</title>
        <authorList>
            <person name="Meerupati T."/>
            <person name="Andersson K.M."/>
            <person name="Friman E."/>
            <person name="Kumar D."/>
            <person name="Tunlid A."/>
            <person name="Ahren D."/>
        </authorList>
    </citation>
    <scope>NUCLEOTIDE SEQUENCE [LARGE SCALE GENOMIC DNA]</scope>
    <source>
        <strain evidence="2 3">CBS 200.50</strain>
    </source>
</reference>
<evidence type="ECO:0000313" key="3">
    <source>
        <dbReference type="Proteomes" id="UP000015100"/>
    </source>
</evidence>
<evidence type="ECO:0000256" key="1">
    <source>
        <dbReference type="SAM" id="MobiDB-lite"/>
    </source>
</evidence>
<dbReference type="Proteomes" id="UP000015100">
    <property type="component" value="Unassembled WGS sequence"/>
</dbReference>
<name>S8C2X3_DACHA</name>
<evidence type="ECO:0000313" key="2">
    <source>
        <dbReference type="EMBL" id="EPS42002.1"/>
    </source>
</evidence>
<dbReference type="HOGENOM" id="CLU_2145756_0_0_1"/>
<reference evidence="3" key="2">
    <citation type="submission" date="2013-04" db="EMBL/GenBank/DDBJ databases">
        <title>Genomic mechanisms accounting for the adaptation to parasitism in nematode-trapping fungi.</title>
        <authorList>
            <person name="Ahren D.G."/>
        </authorList>
    </citation>
    <scope>NUCLEOTIDE SEQUENCE [LARGE SCALE GENOMIC DNA]</scope>
    <source>
        <strain evidence="3">CBS 200.50</strain>
    </source>
</reference>
<dbReference type="OrthoDB" id="5422445at2759"/>
<sequence length="113" mass="12467">MAKATFNPTSAGSQLFLLRLLKHIDLKTRKVNIEALAAEEGITNSSAVKKLHGIKAALIDKLGEMDGGNEQAISPPNKPLKKRKLAKIASPTKNKRVKQEVDEYSDEEEEENE</sequence>
<dbReference type="EMBL" id="AQGS01000130">
    <property type="protein sequence ID" value="EPS42002.1"/>
    <property type="molecule type" value="Genomic_DNA"/>
</dbReference>
<keyword evidence="3" id="KW-1185">Reference proteome</keyword>
<comment type="caution">
    <text evidence="2">The sequence shown here is derived from an EMBL/GenBank/DDBJ whole genome shotgun (WGS) entry which is preliminary data.</text>
</comment>
<feature type="compositionally biased region" description="Acidic residues" evidence="1">
    <location>
        <begin position="102"/>
        <end position="113"/>
    </location>
</feature>
<feature type="region of interest" description="Disordered" evidence="1">
    <location>
        <begin position="65"/>
        <end position="113"/>
    </location>
</feature>